<evidence type="ECO:0000259" key="1">
    <source>
        <dbReference type="Pfam" id="PF01935"/>
    </source>
</evidence>
<sequence>MTSELEKAFQEDQDKSAEKTAKEIFTTIIQTKQYVGEIYSISYETALVQIHDHYRQQVGGIPSLSFLIATRVNPEESIDYKTEDASVLLLRVMDAAPLPNAPEAERIRVEAAQRASAEEYAHWDNMMDGQTNNLLSFAGVKCKVIGTFFLDQASEMGADDSLVLRFGSDISNYYPNRGLKVYKPNSKALSLIVNYREPDRKKQQTNQSVIVGKIRYASTNRSFQGVSDVEVELIPEDLLGQKTALFGMTRTGKSNTTKIIIQSVFNLRFSNEHPLRIGQIVFDPNGEYANENEQDANQQKNPSAIKNVWKSHFFGKEEDVVTYGILPHKNDPKRKLMLLNFFVEQNLKIGKEIIDATLVSDGSKYIQNFRQVVFEQPDENDYRAMTRYKRRVLVYRALLKKAGFEAPKNIQPETKKLFNQELISALEESAVIVGDTGERHILNANYESAAKILQKEKPTWSELATAFEYLYNFMTDKGGSYQEFENWYITERPKASGDPWADEDLKKLLEMFVRPNGSRQIGKVRNQHTSTTTTDYVVEIYQHLKDGKLVIIDQSSGEPDINKSSADRLMWHIFRENQSLFRQADKNIPEIIIYLEEAHNLLPAGTDMDLKDVWVRTAKEGAKYHIGMVYATQEVSSIQKNILKNTANWFIGHLNNTDETRELRKYYDFEDFESSIRRAQDKGFLRVKTLSNLFVIPVQIKKFEV</sequence>
<dbReference type="SUPFAM" id="SSF52540">
    <property type="entry name" value="P-loop containing nucleoside triphosphate hydrolases"/>
    <property type="match status" value="1"/>
</dbReference>
<dbReference type="RefSeq" id="WP_039752437.1">
    <property type="nucleotide sequence ID" value="NZ_JTCM02000015.1"/>
</dbReference>
<dbReference type="PANTHER" id="PTHR42957">
    <property type="entry name" value="HELICASE MJ1565-RELATED"/>
    <property type="match status" value="1"/>
</dbReference>
<keyword evidence="3" id="KW-1185">Reference proteome</keyword>
<dbReference type="AlphaFoldDB" id="A0A846H691"/>
<evidence type="ECO:0000313" key="2">
    <source>
        <dbReference type="EMBL" id="NEU72886.1"/>
    </source>
</evidence>
<protein>
    <submittedName>
        <fullName evidence="2">DUF87 domain-containing protein</fullName>
    </submittedName>
</protein>
<name>A0A846H691_9CYAN</name>
<organism evidence="2 3">
    <name type="scientific">Hassallia byssoidea VB512170</name>
    <dbReference type="NCBI Taxonomy" id="1304833"/>
    <lineage>
        <taxon>Bacteria</taxon>
        <taxon>Bacillati</taxon>
        <taxon>Cyanobacteriota</taxon>
        <taxon>Cyanophyceae</taxon>
        <taxon>Nostocales</taxon>
        <taxon>Tolypothrichaceae</taxon>
        <taxon>Hassallia</taxon>
    </lineage>
</organism>
<reference evidence="2 3" key="1">
    <citation type="journal article" date="2015" name="Genome Announc.">
        <title>Draft Genome Sequence of Cyanobacterium Hassallia byssoidea Strain VB512170, Isolated from Monuments in India.</title>
        <authorList>
            <person name="Singh D."/>
            <person name="Chandrababunaidu M.M."/>
            <person name="Panda A."/>
            <person name="Sen D."/>
            <person name="Bhattacharyya S."/>
            <person name="Adhikary S.P."/>
            <person name="Tripathy S."/>
        </authorList>
    </citation>
    <scope>NUCLEOTIDE SEQUENCE [LARGE SCALE GENOMIC DNA]</scope>
    <source>
        <strain evidence="2 3">VB512170</strain>
    </source>
</reference>
<gene>
    <name evidence="2" type="ORF">PI95_010000</name>
</gene>
<dbReference type="Proteomes" id="UP000031549">
    <property type="component" value="Unassembled WGS sequence"/>
</dbReference>
<accession>A0A846H691</accession>
<dbReference type="PANTHER" id="PTHR42957:SF1">
    <property type="entry name" value="HELICASE MJ1565-RELATED"/>
    <property type="match status" value="1"/>
</dbReference>
<dbReference type="Gene3D" id="3.40.50.300">
    <property type="entry name" value="P-loop containing nucleotide triphosphate hydrolases"/>
    <property type="match status" value="2"/>
</dbReference>
<feature type="domain" description="Helicase HerA central" evidence="1">
    <location>
        <begin position="227"/>
        <end position="348"/>
    </location>
</feature>
<dbReference type="InterPro" id="IPR002789">
    <property type="entry name" value="HerA_central"/>
</dbReference>
<dbReference type="Pfam" id="PF01935">
    <property type="entry name" value="DUF87"/>
    <property type="match status" value="1"/>
</dbReference>
<evidence type="ECO:0000313" key="3">
    <source>
        <dbReference type="Proteomes" id="UP000031549"/>
    </source>
</evidence>
<dbReference type="InterPro" id="IPR008571">
    <property type="entry name" value="HerA-like"/>
</dbReference>
<dbReference type="EMBL" id="JTCM02000015">
    <property type="protein sequence ID" value="NEU72886.1"/>
    <property type="molecule type" value="Genomic_DNA"/>
</dbReference>
<comment type="caution">
    <text evidence="2">The sequence shown here is derived from an EMBL/GenBank/DDBJ whole genome shotgun (WGS) entry which is preliminary data.</text>
</comment>
<proteinExistence type="predicted"/>
<dbReference type="InterPro" id="IPR027417">
    <property type="entry name" value="P-loop_NTPase"/>
</dbReference>